<dbReference type="Proteomes" id="UP001175228">
    <property type="component" value="Unassembled WGS sequence"/>
</dbReference>
<keyword evidence="3" id="KW-1185">Reference proteome</keyword>
<keyword evidence="1" id="KW-0472">Membrane</keyword>
<reference evidence="2" key="1">
    <citation type="submission" date="2023-06" db="EMBL/GenBank/DDBJ databases">
        <authorList>
            <consortium name="Lawrence Berkeley National Laboratory"/>
            <person name="Ahrendt S."/>
            <person name="Sahu N."/>
            <person name="Indic B."/>
            <person name="Wong-Bajracharya J."/>
            <person name="Merenyi Z."/>
            <person name="Ke H.-M."/>
            <person name="Monk M."/>
            <person name="Kocsube S."/>
            <person name="Drula E."/>
            <person name="Lipzen A."/>
            <person name="Balint B."/>
            <person name="Henrissat B."/>
            <person name="Andreopoulos B."/>
            <person name="Martin F.M."/>
            <person name="Harder C.B."/>
            <person name="Rigling D."/>
            <person name="Ford K.L."/>
            <person name="Foster G.D."/>
            <person name="Pangilinan J."/>
            <person name="Papanicolaou A."/>
            <person name="Barry K."/>
            <person name="LaButti K."/>
            <person name="Viragh M."/>
            <person name="Koriabine M."/>
            <person name="Yan M."/>
            <person name="Riley R."/>
            <person name="Champramary S."/>
            <person name="Plett K.L."/>
            <person name="Tsai I.J."/>
            <person name="Slot J."/>
            <person name="Sipos G."/>
            <person name="Plett J."/>
            <person name="Nagy L.G."/>
            <person name="Grigoriev I.V."/>
        </authorList>
    </citation>
    <scope>NUCLEOTIDE SEQUENCE</scope>
    <source>
        <strain evidence="2">HWK02</strain>
    </source>
</reference>
<evidence type="ECO:0000256" key="1">
    <source>
        <dbReference type="SAM" id="Phobius"/>
    </source>
</evidence>
<feature type="transmembrane region" description="Helical" evidence="1">
    <location>
        <begin position="82"/>
        <end position="105"/>
    </location>
</feature>
<accession>A0AA39ULX3</accession>
<comment type="caution">
    <text evidence="2">The sequence shown here is derived from an EMBL/GenBank/DDBJ whole genome shotgun (WGS) entry which is preliminary data.</text>
</comment>
<sequence length="110" mass="12024">MACSGAKKKKLSFITLILGRQDIAPSALIFRHPGIIEFSDIGQYYAGMHCQSLKDFALKLEWVNANGCGIIGKRCASLPQQIMMAIISISPIAGTFNGVWGVWFVKDESC</sequence>
<evidence type="ECO:0000313" key="2">
    <source>
        <dbReference type="EMBL" id="KAK0484200.1"/>
    </source>
</evidence>
<dbReference type="AlphaFoldDB" id="A0AA39ULX3"/>
<organism evidence="2 3">
    <name type="scientific">Armillaria luteobubalina</name>
    <dbReference type="NCBI Taxonomy" id="153913"/>
    <lineage>
        <taxon>Eukaryota</taxon>
        <taxon>Fungi</taxon>
        <taxon>Dikarya</taxon>
        <taxon>Basidiomycota</taxon>
        <taxon>Agaricomycotina</taxon>
        <taxon>Agaricomycetes</taxon>
        <taxon>Agaricomycetidae</taxon>
        <taxon>Agaricales</taxon>
        <taxon>Marasmiineae</taxon>
        <taxon>Physalacriaceae</taxon>
        <taxon>Armillaria</taxon>
    </lineage>
</organism>
<name>A0AA39ULX3_9AGAR</name>
<keyword evidence="1" id="KW-0812">Transmembrane</keyword>
<proteinExistence type="predicted"/>
<keyword evidence="1" id="KW-1133">Transmembrane helix</keyword>
<evidence type="ECO:0000313" key="3">
    <source>
        <dbReference type="Proteomes" id="UP001175228"/>
    </source>
</evidence>
<dbReference type="EMBL" id="JAUEPU010000057">
    <property type="protein sequence ID" value="KAK0484200.1"/>
    <property type="molecule type" value="Genomic_DNA"/>
</dbReference>
<protein>
    <submittedName>
        <fullName evidence="2">Uncharacterized protein</fullName>
    </submittedName>
</protein>
<gene>
    <name evidence="2" type="ORF">EDD18DRAFT_1112005</name>
</gene>